<keyword evidence="2" id="KW-1185">Reference proteome</keyword>
<evidence type="ECO:0000313" key="2">
    <source>
        <dbReference type="Proteomes" id="UP000685013"/>
    </source>
</evidence>
<comment type="caution">
    <text evidence="1">The sequence shown here is derived from an EMBL/GenBank/DDBJ whole genome shotgun (WGS) entry which is preliminary data.</text>
</comment>
<organism evidence="1 2">
    <name type="scientific">Cucurbita argyrosperma subsp. sororia</name>
    <dbReference type="NCBI Taxonomy" id="37648"/>
    <lineage>
        <taxon>Eukaryota</taxon>
        <taxon>Viridiplantae</taxon>
        <taxon>Streptophyta</taxon>
        <taxon>Embryophyta</taxon>
        <taxon>Tracheophyta</taxon>
        <taxon>Spermatophyta</taxon>
        <taxon>Magnoliopsida</taxon>
        <taxon>eudicotyledons</taxon>
        <taxon>Gunneridae</taxon>
        <taxon>Pentapetalae</taxon>
        <taxon>rosids</taxon>
        <taxon>fabids</taxon>
        <taxon>Cucurbitales</taxon>
        <taxon>Cucurbitaceae</taxon>
        <taxon>Cucurbiteae</taxon>
        <taxon>Cucurbita</taxon>
    </lineage>
</organism>
<proteinExistence type="predicted"/>
<feature type="non-terminal residue" evidence="1">
    <location>
        <position position="1"/>
    </location>
</feature>
<dbReference type="EMBL" id="JAGKQH010000013">
    <property type="protein sequence ID" value="KAG6583720.1"/>
    <property type="molecule type" value="Genomic_DNA"/>
</dbReference>
<sequence length="79" mass="9021">MGPLFDSVMQSWNFLKISVLRFDPSSSPRSDRSCSGLMSWENHEVNWEFHVTVASDEAIPAPYFFLSLGRLKLIVTNLD</sequence>
<accession>A0AAV6MLK3</accession>
<reference evidence="1 2" key="1">
    <citation type="journal article" date="2021" name="Hortic Res">
        <title>The domestication of Cucurbita argyrosperma as revealed by the genome of its wild relative.</title>
        <authorList>
            <person name="Barrera-Redondo J."/>
            <person name="Sanchez-de la Vega G."/>
            <person name="Aguirre-Liguori J.A."/>
            <person name="Castellanos-Morales G."/>
            <person name="Gutierrez-Guerrero Y.T."/>
            <person name="Aguirre-Dugua X."/>
            <person name="Aguirre-Planter E."/>
            <person name="Tenaillon M.I."/>
            <person name="Lira-Saade R."/>
            <person name="Eguiarte L.E."/>
        </authorList>
    </citation>
    <scope>NUCLEOTIDE SEQUENCE [LARGE SCALE GENOMIC DNA]</scope>
    <source>
        <strain evidence="1">JBR-2021</strain>
    </source>
</reference>
<protein>
    <submittedName>
        <fullName evidence="1">Uncharacterized protein</fullName>
    </submittedName>
</protein>
<gene>
    <name evidence="1" type="ORF">SDJN03_19652</name>
</gene>
<evidence type="ECO:0000313" key="1">
    <source>
        <dbReference type="EMBL" id="KAG6583720.1"/>
    </source>
</evidence>
<dbReference type="AlphaFoldDB" id="A0AAV6MLK3"/>
<name>A0AAV6MLK3_9ROSI</name>
<dbReference type="Proteomes" id="UP000685013">
    <property type="component" value="Chromosome 13"/>
</dbReference>